<protein>
    <recommendedName>
        <fullName evidence="1">2EXR domain-containing protein</fullName>
    </recommendedName>
</protein>
<dbReference type="PANTHER" id="PTHR35910">
    <property type="entry name" value="2EXR DOMAIN-CONTAINING PROTEIN"/>
    <property type="match status" value="1"/>
</dbReference>
<sequence>MLTTFGCFPYLPPEIRLLIWEHIAALPQDIRLSCTTPNAVASQPCWYTSNRAPAIFAVNWEARAVALSVYTFLRFSKDQIGIPWMRPVYINLRSDVLCLGIGLQVRYAKSLLEDNDQLREGVTRLVVERMLWEKMNWVPPPAMLLPTPFASDTMERPFRTLQERLVSLEEVRFYEELQDGDLAIT</sequence>
<name>A0A3D8R6B5_9HELO</name>
<dbReference type="PANTHER" id="PTHR35910:SF6">
    <property type="entry name" value="2EXR DOMAIN-CONTAINING PROTEIN"/>
    <property type="match status" value="1"/>
</dbReference>
<comment type="caution">
    <text evidence="2">The sequence shown here is derived from an EMBL/GenBank/DDBJ whole genome shotgun (WGS) entry which is preliminary data.</text>
</comment>
<dbReference type="OrthoDB" id="3451839at2759"/>
<dbReference type="InterPro" id="IPR045518">
    <property type="entry name" value="2EXR"/>
</dbReference>
<reference evidence="2 3" key="1">
    <citation type="journal article" date="2018" name="IMA Fungus">
        <title>IMA Genome-F 9: Draft genome sequence of Annulohypoxylon stygium, Aspergillus mulundensis, Berkeleyomyces basicola (syn. Thielaviopsis basicola), Ceratocystis smalleyi, two Cercospora beticola strains, Coleophoma cylindrospora, Fusarium fracticaudum, Phialophora cf. hyalina, and Morchella septimelata.</title>
        <authorList>
            <person name="Wingfield B.D."/>
            <person name="Bills G.F."/>
            <person name="Dong Y."/>
            <person name="Huang W."/>
            <person name="Nel W.J."/>
            <person name="Swalarsk-Parry B.S."/>
            <person name="Vaghefi N."/>
            <person name="Wilken P.M."/>
            <person name="An Z."/>
            <person name="de Beer Z.W."/>
            <person name="De Vos L."/>
            <person name="Chen L."/>
            <person name="Duong T.A."/>
            <person name="Gao Y."/>
            <person name="Hammerbacher A."/>
            <person name="Kikkert J.R."/>
            <person name="Li Y."/>
            <person name="Li H."/>
            <person name="Li K."/>
            <person name="Li Q."/>
            <person name="Liu X."/>
            <person name="Ma X."/>
            <person name="Naidoo K."/>
            <person name="Pethybridge S.J."/>
            <person name="Sun J."/>
            <person name="Steenkamp E.T."/>
            <person name="van der Nest M.A."/>
            <person name="van Wyk S."/>
            <person name="Wingfield M.J."/>
            <person name="Xiong C."/>
            <person name="Yue Q."/>
            <person name="Zhang X."/>
        </authorList>
    </citation>
    <scope>NUCLEOTIDE SEQUENCE [LARGE SCALE GENOMIC DNA]</scope>
    <source>
        <strain evidence="2 3">BP6252</strain>
    </source>
</reference>
<organism evidence="2 3">
    <name type="scientific">Coleophoma cylindrospora</name>
    <dbReference type="NCBI Taxonomy" id="1849047"/>
    <lineage>
        <taxon>Eukaryota</taxon>
        <taxon>Fungi</taxon>
        <taxon>Dikarya</taxon>
        <taxon>Ascomycota</taxon>
        <taxon>Pezizomycotina</taxon>
        <taxon>Leotiomycetes</taxon>
        <taxon>Helotiales</taxon>
        <taxon>Dermateaceae</taxon>
        <taxon>Coleophoma</taxon>
    </lineage>
</organism>
<dbReference type="AlphaFoldDB" id="A0A3D8R6B5"/>
<dbReference type="Pfam" id="PF20150">
    <property type="entry name" value="2EXR"/>
    <property type="match status" value="1"/>
</dbReference>
<accession>A0A3D8R6B5</accession>
<feature type="domain" description="2EXR" evidence="1">
    <location>
        <begin position="5"/>
        <end position="97"/>
    </location>
</feature>
<evidence type="ECO:0000313" key="2">
    <source>
        <dbReference type="EMBL" id="RDW69490.1"/>
    </source>
</evidence>
<evidence type="ECO:0000259" key="1">
    <source>
        <dbReference type="Pfam" id="PF20150"/>
    </source>
</evidence>
<proteinExistence type="predicted"/>
<gene>
    <name evidence="2" type="ORF">BP6252_08510</name>
</gene>
<dbReference type="Proteomes" id="UP000256645">
    <property type="component" value="Unassembled WGS sequence"/>
</dbReference>
<evidence type="ECO:0000313" key="3">
    <source>
        <dbReference type="Proteomes" id="UP000256645"/>
    </source>
</evidence>
<keyword evidence="3" id="KW-1185">Reference proteome</keyword>
<dbReference type="EMBL" id="PDLM01000009">
    <property type="protein sequence ID" value="RDW69490.1"/>
    <property type="molecule type" value="Genomic_DNA"/>
</dbReference>